<dbReference type="InterPro" id="IPR027417">
    <property type="entry name" value="P-loop_NTPase"/>
</dbReference>
<dbReference type="SMART" id="SM00382">
    <property type="entry name" value="AAA"/>
    <property type="match status" value="1"/>
</dbReference>
<evidence type="ECO:0000256" key="3">
    <source>
        <dbReference type="ARBA" id="ARBA00023015"/>
    </source>
</evidence>
<dbReference type="Proteomes" id="UP001528672">
    <property type="component" value="Unassembled WGS sequence"/>
</dbReference>
<feature type="modified residue" description="4-aspartylphosphate" evidence="5">
    <location>
        <position position="55"/>
    </location>
</feature>
<dbReference type="CDD" id="cd00009">
    <property type="entry name" value="AAA"/>
    <property type="match status" value="1"/>
</dbReference>
<evidence type="ECO:0000313" key="8">
    <source>
        <dbReference type="EMBL" id="MDD0815883.1"/>
    </source>
</evidence>
<dbReference type="InterPro" id="IPR002078">
    <property type="entry name" value="Sigma_54_int"/>
</dbReference>
<dbReference type="PROSITE" id="PS00675">
    <property type="entry name" value="SIGMA54_INTERACT_1"/>
    <property type="match status" value="1"/>
</dbReference>
<dbReference type="InterPro" id="IPR003593">
    <property type="entry name" value="AAA+_ATPase"/>
</dbReference>
<dbReference type="InterPro" id="IPR011006">
    <property type="entry name" value="CheY-like_superfamily"/>
</dbReference>
<comment type="caution">
    <text evidence="8">The sequence shown here is derived from an EMBL/GenBank/DDBJ whole genome shotgun (WGS) entry which is preliminary data.</text>
</comment>
<dbReference type="InterPro" id="IPR025662">
    <property type="entry name" value="Sigma_54_int_dom_ATP-bd_1"/>
</dbReference>
<dbReference type="Gene3D" id="3.40.50.300">
    <property type="entry name" value="P-loop containing nucleotide triphosphate hydrolases"/>
    <property type="match status" value="1"/>
</dbReference>
<name>A0ABT5MH24_9BURK</name>
<dbReference type="PROSITE" id="PS50110">
    <property type="entry name" value="RESPONSE_REGULATORY"/>
    <property type="match status" value="1"/>
</dbReference>
<keyword evidence="9" id="KW-1185">Reference proteome</keyword>
<evidence type="ECO:0000256" key="5">
    <source>
        <dbReference type="PROSITE-ProRule" id="PRU00169"/>
    </source>
</evidence>
<sequence>MSDGPLILYVEDDPAVRLGSTQALQIAGHRVRSVGTAEQAIPHLAPGFRGVVVTDVRLPGKDGLQLLADVQRVDSGIPVILVTGHGDISMAVHAMRQGAYDFIEKPFSSEQLNEVVGRALEKRQLSLEVDALRGRLANFQSIEAKLVGRSNAIVELRRAILNVASTSADVLITGETGTGKELVARCLHDFSKRATGPFAALNCGGMPEALFESEVFGHEAGAFTGAAKQRIGKIEFAAGGSLFLDEIETMPTNLQVKLLRTLQERQFERLGSNALHPMDCRVMAATKTDLLNPPRDHPFRSDLYYRLSVVVLEVPPLRERREDIPILLSHFMLQAALRYEREVPEIEGSTMTDLLSRPWQGNVRELRNMADRLVLGIPTQATSGARSMSHARLDEQLHQFELYLIKDALAVSAGRAAAASERLGIPKKTLYDKMKRFGLSPQDYRAE</sequence>
<gene>
    <name evidence="8" type="ORF">PSQ39_14700</name>
</gene>
<dbReference type="InterPro" id="IPR002197">
    <property type="entry name" value="HTH_Fis"/>
</dbReference>
<evidence type="ECO:0000259" key="7">
    <source>
        <dbReference type="PROSITE" id="PS50110"/>
    </source>
</evidence>
<accession>A0ABT5MH24</accession>
<dbReference type="Pfam" id="PF25601">
    <property type="entry name" value="AAA_lid_14"/>
    <property type="match status" value="1"/>
</dbReference>
<dbReference type="Gene3D" id="1.10.8.60">
    <property type="match status" value="1"/>
</dbReference>
<dbReference type="PRINTS" id="PR01590">
    <property type="entry name" value="HTHFIS"/>
</dbReference>
<dbReference type="SUPFAM" id="SSF52540">
    <property type="entry name" value="P-loop containing nucleoside triphosphate hydrolases"/>
    <property type="match status" value="1"/>
</dbReference>
<dbReference type="PROSITE" id="PS50045">
    <property type="entry name" value="SIGMA54_INTERACT_4"/>
    <property type="match status" value="1"/>
</dbReference>
<keyword evidence="4" id="KW-0804">Transcription</keyword>
<feature type="domain" description="Response regulatory" evidence="7">
    <location>
        <begin position="6"/>
        <end position="120"/>
    </location>
</feature>
<keyword evidence="5" id="KW-0597">Phosphoprotein</keyword>
<keyword evidence="3" id="KW-0805">Transcription regulation</keyword>
<evidence type="ECO:0000256" key="1">
    <source>
        <dbReference type="ARBA" id="ARBA00022741"/>
    </source>
</evidence>
<evidence type="ECO:0000256" key="2">
    <source>
        <dbReference type="ARBA" id="ARBA00022840"/>
    </source>
</evidence>
<dbReference type="Pfam" id="PF02954">
    <property type="entry name" value="HTH_8"/>
    <property type="match status" value="1"/>
</dbReference>
<dbReference type="Gene3D" id="1.10.10.60">
    <property type="entry name" value="Homeodomain-like"/>
    <property type="match status" value="1"/>
</dbReference>
<reference evidence="8 9" key="1">
    <citation type="submission" date="2023-02" db="EMBL/GenBank/DDBJ databases">
        <title>Bacterial whole genome sequence for Curvibacter sp. HBC28.</title>
        <authorList>
            <person name="Le V."/>
            <person name="Ko S.-R."/>
            <person name="Ahn C.-Y."/>
            <person name="Oh H.-M."/>
        </authorList>
    </citation>
    <scope>NUCLEOTIDE SEQUENCE [LARGE SCALE GENOMIC DNA]</scope>
    <source>
        <strain evidence="8 9">HBC28</strain>
    </source>
</reference>
<feature type="domain" description="Sigma-54 factor interaction" evidence="6">
    <location>
        <begin position="146"/>
        <end position="375"/>
    </location>
</feature>
<dbReference type="RefSeq" id="WP_273927576.1">
    <property type="nucleotide sequence ID" value="NZ_JAQSIO010000005.1"/>
</dbReference>
<dbReference type="Gene3D" id="3.40.50.2300">
    <property type="match status" value="1"/>
</dbReference>
<keyword evidence="1" id="KW-0547">Nucleotide-binding</keyword>
<evidence type="ECO:0000256" key="4">
    <source>
        <dbReference type="ARBA" id="ARBA00023163"/>
    </source>
</evidence>
<protein>
    <submittedName>
        <fullName evidence="8">Sigma-54 dependent transcriptional regulator</fullName>
    </submittedName>
</protein>
<proteinExistence type="predicted"/>
<organism evidence="8 9">
    <name type="scientific">Curvibacter microcysteis</name>
    <dbReference type="NCBI Taxonomy" id="3026419"/>
    <lineage>
        <taxon>Bacteria</taxon>
        <taxon>Pseudomonadati</taxon>
        <taxon>Pseudomonadota</taxon>
        <taxon>Betaproteobacteria</taxon>
        <taxon>Burkholderiales</taxon>
        <taxon>Comamonadaceae</taxon>
        <taxon>Curvibacter</taxon>
    </lineage>
</organism>
<keyword evidence="2" id="KW-0067">ATP-binding</keyword>
<dbReference type="CDD" id="cd17549">
    <property type="entry name" value="REC_DctD-like"/>
    <property type="match status" value="1"/>
</dbReference>
<dbReference type="SUPFAM" id="SSF52172">
    <property type="entry name" value="CheY-like"/>
    <property type="match status" value="1"/>
</dbReference>
<evidence type="ECO:0000259" key="6">
    <source>
        <dbReference type="PROSITE" id="PS50045"/>
    </source>
</evidence>
<evidence type="ECO:0000313" key="9">
    <source>
        <dbReference type="Proteomes" id="UP001528672"/>
    </source>
</evidence>
<dbReference type="InterPro" id="IPR058031">
    <property type="entry name" value="AAA_lid_NorR"/>
</dbReference>
<dbReference type="PANTHER" id="PTHR32071:SF57">
    <property type="entry name" value="C4-DICARBOXYLATE TRANSPORT TRANSCRIPTIONAL REGULATORY PROTEIN DCTD"/>
    <property type="match status" value="1"/>
</dbReference>
<dbReference type="Pfam" id="PF00072">
    <property type="entry name" value="Response_reg"/>
    <property type="match status" value="1"/>
</dbReference>
<dbReference type="InterPro" id="IPR025943">
    <property type="entry name" value="Sigma_54_int_dom_ATP-bd_2"/>
</dbReference>
<dbReference type="Pfam" id="PF00158">
    <property type="entry name" value="Sigma54_activat"/>
    <property type="match status" value="1"/>
</dbReference>
<dbReference type="PROSITE" id="PS00676">
    <property type="entry name" value="SIGMA54_INTERACT_2"/>
    <property type="match status" value="1"/>
</dbReference>
<dbReference type="SUPFAM" id="SSF46689">
    <property type="entry name" value="Homeodomain-like"/>
    <property type="match status" value="1"/>
</dbReference>
<dbReference type="PANTHER" id="PTHR32071">
    <property type="entry name" value="TRANSCRIPTIONAL REGULATORY PROTEIN"/>
    <property type="match status" value="1"/>
</dbReference>
<dbReference type="EMBL" id="JAQSIO010000005">
    <property type="protein sequence ID" value="MDD0815883.1"/>
    <property type="molecule type" value="Genomic_DNA"/>
</dbReference>
<dbReference type="InterPro" id="IPR009057">
    <property type="entry name" value="Homeodomain-like_sf"/>
</dbReference>
<dbReference type="InterPro" id="IPR001789">
    <property type="entry name" value="Sig_transdc_resp-reg_receiver"/>
</dbReference>
<dbReference type="SMART" id="SM00448">
    <property type="entry name" value="REC"/>
    <property type="match status" value="1"/>
</dbReference>